<accession>A0A0G4FNB4</accession>
<proteinExistence type="predicted"/>
<name>A0A0G4FNB4_9ALVE</name>
<evidence type="ECO:0000313" key="2">
    <source>
        <dbReference type="EMBL" id="CEM15740.1"/>
    </source>
</evidence>
<dbReference type="EMBL" id="CDMZ01000505">
    <property type="protein sequence ID" value="CEM15740.1"/>
    <property type="molecule type" value="Genomic_DNA"/>
</dbReference>
<feature type="region of interest" description="Disordered" evidence="1">
    <location>
        <begin position="200"/>
        <end position="224"/>
    </location>
</feature>
<reference evidence="2" key="1">
    <citation type="submission" date="2014-11" db="EMBL/GenBank/DDBJ databases">
        <authorList>
            <person name="Otto D Thomas"/>
            <person name="Naeem Raeece"/>
        </authorList>
    </citation>
    <scope>NUCLEOTIDE SEQUENCE</scope>
</reference>
<sequence length="224" mass="23853">MGSGCSASASEQAINVVEEQGVHSKLTVYITKAMYASRSDESQGRDVTDIVRAAVNCQTLTLAVNNGTLGGDPCPGIAKMLVVSLSNGRKLTRNEGESFDALKLGGGGGGEIQILSAIYQTKNDNGAHAKEDITDKIRSLVSNGRLMMRVDGSCIKDIAPGVLKHLIITLSNGVEQSFDDCSKVVIELRPGALSDLDRWRADPQNVPAPTWKPPQGTIYPKKKS</sequence>
<dbReference type="VEuPathDB" id="CryptoDB:Cvel_17936"/>
<dbReference type="AlphaFoldDB" id="A0A0G4FNB4"/>
<evidence type="ECO:0000256" key="1">
    <source>
        <dbReference type="SAM" id="MobiDB-lite"/>
    </source>
</evidence>
<protein>
    <submittedName>
        <fullName evidence="2">Uncharacterized protein</fullName>
    </submittedName>
</protein>
<organism evidence="2">
    <name type="scientific">Chromera velia CCMP2878</name>
    <dbReference type="NCBI Taxonomy" id="1169474"/>
    <lineage>
        <taxon>Eukaryota</taxon>
        <taxon>Sar</taxon>
        <taxon>Alveolata</taxon>
        <taxon>Colpodellida</taxon>
        <taxon>Chromeraceae</taxon>
        <taxon>Chromera</taxon>
    </lineage>
</organism>
<gene>
    <name evidence="2" type="ORF">Cvel_17936</name>
</gene>